<reference evidence="1" key="1">
    <citation type="submission" date="2018-05" db="EMBL/GenBank/DDBJ databases">
        <authorList>
            <person name="Lanie J.A."/>
            <person name="Ng W.-L."/>
            <person name="Kazmierczak K.M."/>
            <person name="Andrzejewski T.M."/>
            <person name="Davidsen T.M."/>
            <person name="Wayne K.J."/>
            <person name="Tettelin H."/>
            <person name="Glass J.I."/>
            <person name="Rusch D."/>
            <person name="Podicherti R."/>
            <person name="Tsui H.-C.T."/>
            <person name="Winkler M.E."/>
        </authorList>
    </citation>
    <scope>NUCLEOTIDE SEQUENCE</scope>
</reference>
<dbReference type="AlphaFoldDB" id="A0A382K8H7"/>
<proteinExistence type="predicted"/>
<name>A0A382K8H7_9ZZZZ</name>
<evidence type="ECO:0008006" key="2">
    <source>
        <dbReference type="Google" id="ProtNLM"/>
    </source>
</evidence>
<feature type="non-terminal residue" evidence="1">
    <location>
        <position position="1"/>
    </location>
</feature>
<dbReference type="EMBL" id="UINC01079017">
    <property type="protein sequence ID" value="SVC20628.1"/>
    <property type="molecule type" value="Genomic_DNA"/>
</dbReference>
<evidence type="ECO:0000313" key="1">
    <source>
        <dbReference type="EMBL" id="SVC20628.1"/>
    </source>
</evidence>
<sequence length="369" mass="41536">SSGPLGSEPKTPGDSTNWVLAPDSSCTFIFAVVAAHWAEGSSDSPERRANLHVNKDWAQRAYDGEDKNRNNILDDGEDTDGDGKITRYILPEPPPVPNMAVDVGDQIVTVYWSNNAEDFVDPVSQEQDFEGYRIFGARKTIGEDFIEFSLLGEFDRDDSESIDIGYNTGFEPVRIVNDAGAPDSVEINEKYYHYRFVNDGVKNGWLNYYTVTAYDRGDPEINMESLESSIYANRKYVFPGVVPEQSWWTVEPSVYPNPYRGQAAWDGYSSRGRMIWFQNLPQKAEIRIFTLAGDLVDIIQHDEDYSGGDIQNIDERKEPIMSGGEHAWDLVTQHDQAIASGLYLFSVEDKNSDSPSYGTLKEGKFLIIK</sequence>
<protein>
    <recommendedName>
        <fullName evidence="2">Fibronectin type-III domain-containing protein</fullName>
    </recommendedName>
</protein>
<organism evidence="1">
    <name type="scientific">marine metagenome</name>
    <dbReference type="NCBI Taxonomy" id="408172"/>
    <lineage>
        <taxon>unclassified sequences</taxon>
        <taxon>metagenomes</taxon>
        <taxon>ecological metagenomes</taxon>
    </lineage>
</organism>
<gene>
    <name evidence="1" type="ORF">METZ01_LOCUS273482</name>
</gene>
<accession>A0A382K8H7</accession>